<dbReference type="HAMAP" id="MF_01393">
    <property type="entry name" value="ATP_synth_a_bact"/>
    <property type="match status" value="1"/>
</dbReference>
<evidence type="ECO:0000256" key="6">
    <source>
        <dbReference type="ARBA" id="ARBA00022692"/>
    </source>
</evidence>
<evidence type="ECO:0000313" key="14">
    <source>
        <dbReference type="EMBL" id="PIA12839.1"/>
    </source>
</evidence>
<dbReference type="FunFam" id="1.20.120.220:FF:000003">
    <property type="entry name" value="ATP synthase subunit a"/>
    <property type="match status" value="1"/>
</dbReference>
<feature type="transmembrane region" description="Helical" evidence="13">
    <location>
        <begin position="84"/>
        <end position="103"/>
    </location>
</feature>
<evidence type="ECO:0000256" key="9">
    <source>
        <dbReference type="ARBA" id="ARBA00023065"/>
    </source>
</evidence>
<keyword evidence="6 13" id="KW-0812">Transmembrane</keyword>
<protein>
    <recommendedName>
        <fullName evidence="3">ATP synthase subunit a</fullName>
    </recommendedName>
    <alternativeName>
        <fullName evidence="12">F-ATPase protein 6</fullName>
    </alternativeName>
</protein>
<evidence type="ECO:0000256" key="11">
    <source>
        <dbReference type="ARBA" id="ARBA00023310"/>
    </source>
</evidence>
<dbReference type="InterPro" id="IPR035908">
    <property type="entry name" value="F0_ATP_A_sf"/>
</dbReference>
<dbReference type="SUPFAM" id="SSF81336">
    <property type="entry name" value="F1F0 ATP synthase subunit A"/>
    <property type="match status" value="1"/>
</dbReference>
<evidence type="ECO:0000256" key="8">
    <source>
        <dbReference type="ARBA" id="ARBA00022989"/>
    </source>
</evidence>
<dbReference type="CDD" id="cd00310">
    <property type="entry name" value="ATP-synt_Fo_a_6"/>
    <property type="match status" value="1"/>
</dbReference>
<feature type="transmembrane region" description="Helical" evidence="13">
    <location>
        <begin position="115"/>
        <end position="134"/>
    </location>
</feature>
<dbReference type="STRING" id="763665.A0A2G5B1F4"/>
<evidence type="ECO:0000256" key="10">
    <source>
        <dbReference type="ARBA" id="ARBA00023136"/>
    </source>
</evidence>
<accession>A0A2G5B1F4</accession>
<evidence type="ECO:0000256" key="5">
    <source>
        <dbReference type="ARBA" id="ARBA00022547"/>
    </source>
</evidence>
<evidence type="ECO:0000256" key="12">
    <source>
        <dbReference type="ARBA" id="ARBA00032954"/>
    </source>
</evidence>
<dbReference type="InterPro" id="IPR000568">
    <property type="entry name" value="ATP_synth_F0_asu"/>
</dbReference>
<keyword evidence="10 13" id="KW-0472">Membrane</keyword>
<dbReference type="GO" id="GO:0005743">
    <property type="term" value="C:mitochondrial inner membrane"/>
    <property type="evidence" value="ECO:0007669"/>
    <property type="project" value="UniProtKB-SubCell"/>
</dbReference>
<dbReference type="Gene3D" id="1.20.120.220">
    <property type="entry name" value="ATP synthase, F0 complex, subunit A"/>
    <property type="match status" value="1"/>
</dbReference>
<dbReference type="Proteomes" id="UP000242474">
    <property type="component" value="Unassembled WGS sequence"/>
</dbReference>
<comment type="subcellular location">
    <subcellularLocation>
        <location evidence="1">Mitochondrion inner membrane</location>
        <topology evidence="1">Multi-pass membrane protein</topology>
    </subcellularLocation>
</comment>
<keyword evidence="7" id="KW-0375">Hydrogen ion transport</keyword>
<dbReference type="EMBL" id="KZ303565">
    <property type="protein sequence ID" value="PIA12839.1"/>
    <property type="molecule type" value="Genomic_DNA"/>
</dbReference>
<evidence type="ECO:0000313" key="15">
    <source>
        <dbReference type="Proteomes" id="UP000242474"/>
    </source>
</evidence>
<keyword evidence="8 13" id="KW-1133">Transmembrane helix</keyword>
<dbReference type="PANTHER" id="PTHR11410">
    <property type="entry name" value="ATP SYNTHASE SUBUNIT A"/>
    <property type="match status" value="1"/>
</dbReference>
<evidence type="ECO:0000256" key="7">
    <source>
        <dbReference type="ARBA" id="ARBA00022781"/>
    </source>
</evidence>
<keyword evidence="11" id="KW-0066">ATP synthesis</keyword>
<reference evidence="14 15" key="1">
    <citation type="journal article" date="2015" name="Genome Biol. Evol.">
        <title>Phylogenomic analyses indicate that early fungi evolved digesting cell walls of algal ancestors of land plants.</title>
        <authorList>
            <person name="Chang Y."/>
            <person name="Wang S."/>
            <person name="Sekimoto S."/>
            <person name="Aerts A.L."/>
            <person name="Choi C."/>
            <person name="Clum A."/>
            <person name="LaButti K.M."/>
            <person name="Lindquist E.A."/>
            <person name="Yee Ngan C."/>
            <person name="Ohm R.A."/>
            <person name="Salamov A.A."/>
            <person name="Grigoriev I.V."/>
            <person name="Spatafora J.W."/>
            <person name="Berbee M.L."/>
        </authorList>
    </citation>
    <scope>NUCLEOTIDE SEQUENCE [LARGE SCALE GENOMIC DNA]</scope>
    <source>
        <strain evidence="14 15">NRRL 1564</strain>
    </source>
</reference>
<dbReference type="OrthoDB" id="2971067at2759"/>
<dbReference type="PANTHER" id="PTHR11410:SF0">
    <property type="entry name" value="ATP SYNTHASE SUBUNIT A"/>
    <property type="match status" value="1"/>
</dbReference>
<keyword evidence="4" id="KW-0813">Transport</keyword>
<dbReference type="Pfam" id="PF00119">
    <property type="entry name" value="ATP-synt_A"/>
    <property type="match status" value="1"/>
</dbReference>
<keyword evidence="9" id="KW-0406">Ion transport</keyword>
<proteinExistence type="inferred from homology"/>
<feature type="transmembrane region" description="Helical" evidence="13">
    <location>
        <begin position="224"/>
        <end position="242"/>
    </location>
</feature>
<dbReference type="InterPro" id="IPR023011">
    <property type="entry name" value="ATP_synth_F0_asu_AS"/>
</dbReference>
<keyword evidence="15" id="KW-1185">Reference proteome</keyword>
<feature type="transmembrane region" description="Helical" evidence="13">
    <location>
        <begin position="187"/>
        <end position="218"/>
    </location>
</feature>
<dbReference type="GO" id="GO:0045259">
    <property type="term" value="C:proton-transporting ATP synthase complex"/>
    <property type="evidence" value="ECO:0007669"/>
    <property type="project" value="UniProtKB-KW"/>
</dbReference>
<name>A0A2G5B1F4_COERN</name>
<organism evidence="14 15">
    <name type="scientific">Coemansia reversa (strain ATCC 12441 / NRRL 1564)</name>
    <dbReference type="NCBI Taxonomy" id="763665"/>
    <lineage>
        <taxon>Eukaryota</taxon>
        <taxon>Fungi</taxon>
        <taxon>Fungi incertae sedis</taxon>
        <taxon>Zoopagomycota</taxon>
        <taxon>Kickxellomycotina</taxon>
        <taxon>Kickxellomycetes</taxon>
        <taxon>Kickxellales</taxon>
        <taxon>Kickxellaceae</taxon>
        <taxon>Coemansia</taxon>
    </lineage>
</organism>
<dbReference type="GO" id="GO:0046933">
    <property type="term" value="F:proton-transporting ATP synthase activity, rotational mechanism"/>
    <property type="evidence" value="ECO:0007669"/>
    <property type="project" value="TreeGrafter"/>
</dbReference>
<dbReference type="NCBIfam" id="TIGR01131">
    <property type="entry name" value="ATP_synt_6_or_A"/>
    <property type="match status" value="1"/>
</dbReference>
<dbReference type="AlphaFoldDB" id="A0A2G5B1F4"/>
<evidence type="ECO:0000256" key="1">
    <source>
        <dbReference type="ARBA" id="ARBA00004448"/>
    </source>
</evidence>
<evidence type="ECO:0000256" key="4">
    <source>
        <dbReference type="ARBA" id="ARBA00022448"/>
    </source>
</evidence>
<dbReference type="PRINTS" id="PR00123">
    <property type="entry name" value="ATPASEA"/>
</dbReference>
<comment type="similarity">
    <text evidence="2">Belongs to the ATPase A chain family.</text>
</comment>
<evidence type="ECO:0000256" key="13">
    <source>
        <dbReference type="SAM" id="Phobius"/>
    </source>
</evidence>
<dbReference type="PROSITE" id="PS00449">
    <property type="entry name" value="ATPASE_A"/>
    <property type="match status" value="1"/>
</dbReference>
<gene>
    <name evidence="14" type="ORF">COEREDRAFT_50695</name>
</gene>
<keyword evidence="5" id="KW-0138">CF(0)</keyword>
<dbReference type="InterPro" id="IPR045083">
    <property type="entry name" value="ATP_synth_F0_asu_bact/mt"/>
</dbReference>
<evidence type="ECO:0000256" key="2">
    <source>
        <dbReference type="ARBA" id="ARBA00006810"/>
    </source>
</evidence>
<evidence type="ECO:0000256" key="3">
    <source>
        <dbReference type="ARBA" id="ARBA00021312"/>
    </source>
</evidence>
<feature type="transmembrane region" description="Helical" evidence="13">
    <location>
        <begin position="31"/>
        <end position="49"/>
    </location>
</feature>
<sequence length="249" mass="27717">MCFYNPLEQFSINDYLLINTPFYNISITNSGFYIIISAILMYGILIISIKKNNIIGDRISILTESIYKSILALVRANIGKENEIYLSLILTLFYFILIINFVGLVPYGFSPTAHFALTLSLSIMLIIGLTIIGFEKYKLSYFSVLLPSGTPLGLVPLLVAIELLSYIARAFSLGIRLGANIKKSHILLNVISSLTLQIISINIIFAILSIIPIVFLVLLMGLEIAVAILQAYVWCVLTSIYIKDSIVLH</sequence>